<feature type="compositionally biased region" description="Polar residues" evidence="10">
    <location>
        <begin position="181"/>
        <end position="194"/>
    </location>
</feature>
<comment type="similarity">
    <text evidence="1 9">Belongs to the peptidase A1 family.</text>
</comment>
<dbReference type="PANTHER" id="PTHR47966">
    <property type="entry name" value="BETA-SITE APP-CLEAVING ENZYME, ISOFORM A-RELATED"/>
    <property type="match status" value="1"/>
</dbReference>
<evidence type="ECO:0000256" key="3">
    <source>
        <dbReference type="ARBA" id="ARBA00022750"/>
    </source>
</evidence>
<dbReference type="InterPro" id="IPR001461">
    <property type="entry name" value="Aspartic_peptidase_A1"/>
</dbReference>
<feature type="compositionally biased region" description="Pro residues" evidence="10">
    <location>
        <begin position="1300"/>
        <end position="1313"/>
    </location>
</feature>
<dbReference type="PROSITE" id="PS00141">
    <property type="entry name" value="ASP_PROTEASE"/>
    <property type="match status" value="2"/>
</dbReference>
<keyword evidence="5 8" id="KW-1015">Disulfide bond</keyword>
<evidence type="ECO:0000313" key="13">
    <source>
        <dbReference type="Proteomes" id="UP000667349"/>
    </source>
</evidence>
<keyword evidence="13" id="KW-1185">Reference proteome</keyword>
<feature type="disulfide bond" evidence="8">
    <location>
        <begin position="1628"/>
        <end position="1632"/>
    </location>
</feature>
<feature type="compositionally biased region" description="Basic and acidic residues" evidence="10">
    <location>
        <begin position="548"/>
        <end position="569"/>
    </location>
</feature>
<protein>
    <submittedName>
        <fullName evidence="12">ASPP protease</fullName>
    </submittedName>
</protein>
<feature type="compositionally biased region" description="Low complexity" evidence="10">
    <location>
        <begin position="954"/>
        <end position="964"/>
    </location>
</feature>
<evidence type="ECO:0000256" key="7">
    <source>
        <dbReference type="PIRSR" id="PIRSR601461-1"/>
    </source>
</evidence>
<feature type="compositionally biased region" description="Low complexity" evidence="10">
    <location>
        <begin position="1265"/>
        <end position="1299"/>
    </location>
</feature>
<dbReference type="PROSITE" id="PS51767">
    <property type="entry name" value="PEPTIDASE_A1"/>
    <property type="match status" value="1"/>
</dbReference>
<feature type="region of interest" description="Disordered" evidence="10">
    <location>
        <begin position="407"/>
        <end position="915"/>
    </location>
</feature>
<dbReference type="InterPro" id="IPR001969">
    <property type="entry name" value="Aspartic_peptidase_AS"/>
</dbReference>
<feature type="compositionally biased region" description="Basic and acidic residues" evidence="10">
    <location>
        <begin position="1072"/>
        <end position="1082"/>
    </location>
</feature>
<feature type="compositionally biased region" description="Low complexity" evidence="10">
    <location>
        <begin position="97"/>
        <end position="109"/>
    </location>
</feature>
<feature type="compositionally biased region" description="Polar residues" evidence="10">
    <location>
        <begin position="895"/>
        <end position="905"/>
    </location>
</feature>
<dbReference type="GO" id="GO:0004190">
    <property type="term" value="F:aspartic-type endopeptidase activity"/>
    <property type="evidence" value="ECO:0007669"/>
    <property type="project" value="UniProtKB-KW"/>
</dbReference>
<keyword evidence="6" id="KW-0325">Glycoprotein</keyword>
<evidence type="ECO:0000256" key="6">
    <source>
        <dbReference type="ARBA" id="ARBA00023180"/>
    </source>
</evidence>
<accession>A0A836F1K4</accession>
<dbReference type="Gene3D" id="2.60.40.1960">
    <property type="match status" value="1"/>
</dbReference>
<feature type="region of interest" description="Disordered" evidence="10">
    <location>
        <begin position="941"/>
        <end position="995"/>
    </location>
</feature>
<dbReference type="PANTHER" id="PTHR47966:SF51">
    <property type="entry name" value="BETA-SITE APP-CLEAVING ENZYME, ISOFORM A-RELATED"/>
    <property type="match status" value="1"/>
</dbReference>
<keyword evidence="3 9" id="KW-0064">Aspartyl protease</keyword>
<dbReference type="Pfam" id="PF00026">
    <property type="entry name" value="Asp"/>
    <property type="match status" value="1"/>
</dbReference>
<feature type="compositionally biased region" description="Gly residues" evidence="10">
    <location>
        <begin position="851"/>
        <end position="867"/>
    </location>
</feature>
<feature type="compositionally biased region" description="Pro residues" evidence="10">
    <location>
        <begin position="494"/>
        <end position="507"/>
    </location>
</feature>
<feature type="disulfide bond" evidence="8">
    <location>
        <begin position="1448"/>
        <end position="1457"/>
    </location>
</feature>
<feature type="active site" evidence="7">
    <location>
        <position position="1637"/>
    </location>
</feature>
<feature type="compositionally biased region" description="Low complexity" evidence="10">
    <location>
        <begin position="454"/>
        <end position="480"/>
    </location>
</feature>
<feature type="compositionally biased region" description="Low complexity" evidence="10">
    <location>
        <begin position="122"/>
        <end position="131"/>
    </location>
</feature>
<dbReference type="EMBL" id="JAANHZ010000100">
    <property type="protein sequence ID" value="KAG5315936.1"/>
    <property type="molecule type" value="Genomic_DNA"/>
</dbReference>
<evidence type="ECO:0000256" key="4">
    <source>
        <dbReference type="ARBA" id="ARBA00022801"/>
    </source>
</evidence>
<evidence type="ECO:0000256" key="8">
    <source>
        <dbReference type="PIRSR" id="PIRSR601461-2"/>
    </source>
</evidence>
<evidence type="ECO:0000313" key="12">
    <source>
        <dbReference type="EMBL" id="KAG5315936.1"/>
    </source>
</evidence>
<feature type="compositionally biased region" description="Low complexity" evidence="10">
    <location>
        <begin position="804"/>
        <end position="819"/>
    </location>
</feature>
<feature type="compositionally biased region" description="Low complexity" evidence="10">
    <location>
        <begin position="771"/>
        <end position="788"/>
    </location>
</feature>
<feature type="region of interest" description="Disordered" evidence="10">
    <location>
        <begin position="328"/>
        <end position="348"/>
    </location>
</feature>
<feature type="compositionally biased region" description="Polar residues" evidence="10">
    <location>
        <begin position="531"/>
        <end position="541"/>
    </location>
</feature>
<feature type="compositionally biased region" description="Basic and acidic residues" evidence="10">
    <location>
        <begin position="675"/>
        <end position="688"/>
    </location>
</feature>
<evidence type="ECO:0000256" key="5">
    <source>
        <dbReference type="ARBA" id="ARBA00023157"/>
    </source>
</evidence>
<evidence type="ECO:0000256" key="2">
    <source>
        <dbReference type="ARBA" id="ARBA00022670"/>
    </source>
</evidence>
<feature type="compositionally biased region" description="Basic residues" evidence="10">
    <location>
        <begin position="756"/>
        <end position="766"/>
    </location>
</feature>
<evidence type="ECO:0000259" key="11">
    <source>
        <dbReference type="PROSITE" id="PS51767"/>
    </source>
</evidence>
<dbReference type="GO" id="GO:0006508">
    <property type="term" value="P:proteolysis"/>
    <property type="evidence" value="ECO:0007669"/>
    <property type="project" value="UniProtKB-KW"/>
</dbReference>
<comment type="caution">
    <text evidence="12">The sequence shown here is derived from an EMBL/GenBank/DDBJ whole genome shotgun (WGS) entry which is preliminary data.</text>
</comment>
<feature type="compositionally biased region" description="Basic residues" evidence="10">
    <location>
        <begin position="618"/>
        <end position="633"/>
    </location>
</feature>
<feature type="region of interest" description="Disordered" evidence="10">
    <location>
        <begin position="76"/>
        <end position="194"/>
    </location>
</feature>
<name>A0A836F1K4_9HYME</name>
<feature type="compositionally biased region" description="Polar residues" evidence="10">
    <location>
        <begin position="874"/>
        <end position="885"/>
    </location>
</feature>
<dbReference type="GO" id="GO:0005634">
    <property type="term" value="C:nucleus"/>
    <property type="evidence" value="ECO:0007669"/>
    <property type="project" value="InterPro"/>
</dbReference>
<evidence type="ECO:0000256" key="10">
    <source>
        <dbReference type="SAM" id="MobiDB-lite"/>
    </source>
</evidence>
<dbReference type="SUPFAM" id="SSF50630">
    <property type="entry name" value="Acid proteases"/>
    <property type="match status" value="1"/>
</dbReference>
<evidence type="ECO:0000256" key="1">
    <source>
        <dbReference type="ARBA" id="ARBA00007447"/>
    </source>
</evidence>
<sequence>MLFSVRTERVTLLDGTRGAPLDYDGGGDWREWLTGWLEAETRLSEVNPDPQIQSKLGNYSLVKHLLDKPKRLFGIEQSGIPQSPAPSPTPSAHKSGTDSSGRSCSPSSGPEFKKPGGLRGTSAASSSSSASHQRGGFVKPADGKPPYGGRGGYPGQSVKHGGNDHRSHGLLPAKGPPLPQPSSTGGSNGTIPIGNSSGSVAGNLGGGISSRTQFACRLKLIEVNCAGDVAAGSNSRASIDTPDVENILKEMTVPLTPLTAIAQTPRKEQESKFTFNPLLAKLMEVAPPEPAKSQRQHTAIKPPADRSSASLKVSLSLSLESEFESLSIRRSSYSQETSSRPTRGNRSPDLTVVVSIPLSKITMSNFEHRLIKHPYSLSTPLMTSAPPPLTPISLMIMSPVGPLSPPRSIISPSRYSSPLPKRTTPERVLSPPAGVNHPLPSACSPTNPVVVGQPSSPAEAPHSSGSASSSSDSGSDSGSDSSDDSEDEDDLTSAPPPSKGPTTPPSVSPKQDNLVEPPPAEEPRRWDLISFLQQNGNQNAESKPAQDNARRENTHEITTETRSHREQSHDWQLGETLKRSHNMSSLSDSDHHSDKEKNQLVEDNRAQTEKPKVADTKKRGRPRKSIKSPKRSHRTSDENVKNSKSRSRTRTVATPGKKKPPKSKETVTSSDDDNDSKSQSDSDSDRRLTKVSAVVPTRNEKRSRLSLSSSDDESLPPNRKNNNSASEDDTARWTRVPPIKRSNLLDSPKKQDQKKSSAKGKPRQPRSRVTNVNGGSDSDSESEMSVRSNRIKVARVPPRPRAPPTRTTSPDNSDSDNSPASKLQEDDAGNVQDKKKSDTLRHVFSTSRGIGKTGGKGGKGGKGGGKCGIYVEEYTSNSATHTPTGGDSPYKRPSSRTSSSGNNPLLRSPPALTHVNGVPSLMCKIDLSRISLQIFSNLSRGQELRQRTELPDTRPSSRQRPSSSLATLQPPRSSTPEEGEIIDTPPPQQQVMSDRTRIHRSDGLLGESDGKISRSVIKAQPISSDSKSGGTVLGGAGSANSVGTLGSAPKRKRNPSCSSVSSLSPIQCSVDAKTKNISEHKDRSRKRQRRHANDGLMSSQVWKNIYLYLYFRDHDQYLTEAKRLKHNADEESDLTAQGMMYLEAALYFLLTGDAMESDSVTEKASYTMYKDTLSLIKYISSKFKSQPNNSPENSIHTKLAILSLWCQSRLYSKLYNMRKQEMKEVQKIVNDFNQKQSQQSAAQTTPAQAEGQGTPSLSPTPSPAGSVGSVGSQSSSGYSSGGQHPAQQQQQQQQQQQPAQQPPVQQPPVQQPPIQQPLVQQPLVQQPPVNSHISVPLQVFNAMIKQNQCSGLLMNGHDLWDQAIKQARQEENRSFFIDLDRRLGPLTSYSSLRELVRYVQAAHIARQPLFSDGDIAYYGNITIGTPPQVFNVLIDTGSPDLWVPSIICAFKLNNRACMTHNTYDSRKSSTYRSDGRYVGIRYGNGAVGGHLSTDVVNIAGIDIQNQTFLEVKEQYGKSFEYAKYDGILGLSYPILSAAGVIPLFSNMINQQLVKNPIFSFYIEQHVYFCVHYACLKNINPNVQWDGELILGGSDNRLYLGDFTYVDVSKKGYWQFTLDKIKIKDKVLCENSCQAIVDTGTSLIIGPSTDVTIINRLIGADHYNFTRGIFVNCNKIYNLPNIDFIVGGFRKLRLFSEDYIIKVNIFKCMVCMSAFVSDYQDESNPMWTLGDVFLRRYYTEFDMMHDRIGFACAI</sequence>
<proteinExistence type="inferred from homology"/>
<feature type="disulfide bond" evidence="8">
    <location>
        <begin position="1672"/>
        <end position="1710"/>
    </location>
</feature>
<dbReference type="Gene3D" id="2.40.70.10">
    <property type="entry name" value="Acid Proteases"/>
    <property type="match status" value="2"/>
</dbReference>
<feature type="region of interest" description="Disordered" evidence="10">
    <location>
        <begin position="1234"/>
        <end position="1313"/>
    </location>
</feature>
<dbReference type="FunFam" id="2.40.70.10:FF:000002">
    <property type="entry name" value="Vacuolar aspartic proteinase"/>
    <property type="match status" value="1"/>
</dbReference>
<feature type="compositionally biased region" description="Low complexity" evidence="10">
    <location>
        <begin position="407"/>
        <end position="420"/>
    </location>
</feature>
<keyword evidence="4 9" id="KW-0378">Hydrolase</keyword>
<dbReference type="FunFam" id="2.40.70.10:FF:000004">
    <property type="entry name" value="Pepsin A"/>
    <property type="match status" value="1"/>
</dbReference>
<feature type="compositionally biased region" description="Low complexity" evidence="10">
    <location>
        <begin position="1234"/>
        <end position="1249"/>
    </location>
</feature>
<feature type="compositionally biased region" description="Polar residues" evidence="10">
    <location>
        <begin position="965"/>
        <end position="976"/>
    </location>
</feature>
<reference evidence="12" key="1">
    <citation type="submission" date="2020-02" db="EMBL/GenBank/DDBJ databases">
        <title>Relaxed selection underlies rapid genomic changes in the transitions from sociality to social parasitism in ants.</title>
        <authorList>
            <person name="Bi X."/>
        </authorList>
    </citation>
    <scope>NUCLEOTIDE SEQUENCE</scope>
    <source>
        <strain evidence="12">BGI-DK2013a</strain>
        <tissue evidence="12">Whole body</tissue>
    </source>
</reference>
<feature type="compositionally biased region" description="Basic and acidic residues" evidence="10">
    <location>
        <begin position="832"/>
        <end position="841"/>
    </location>
</feature>
<organism evidence="12 13">
    <name type="scientific">Acromyrmex insinuator</name>
    <dbReference type="NCBI Taxonomy" id="230686"/>
    <lineage>
        <taxon>Eukaryota</taxon>
        <taxon>Metazoa</taxon>
        <taxon>Ecdysozoa</taxon>
        <taxon>Arthropoda</taxon>
        <taxon>Hexapoda</taxon>
        <taxon>Insecta</taxon>
        <taxon>Pterygota</taxon>
        <taxon>Neoptera</taxon>
        <taxon>Endopterygota</taxon>
        <taxon>Hymenoptera</taxon>
        <taxon>Apocrita</taxon>
        <taxon>Aculeata</taxon>
        <taxon>Formicoidea</taxon>
        <taxon>Formicidae</taxon>
        <taxon>Myrmicinae</taxon>
        <taxon>Acromyrmex</taxon>
    </lineage>
</organism>
<feature type="compositionally biased region" description="Low complexity" evidence="10">
    <location>
        <begin position="1055"/>
        <end position="1070"/>
    </location>
</feature>
<dbReference type="Proteomes" id="UP000667349">
    <property type="component" value="Unassembled WGS sequence"/>
</dbReference>
<keyword evidence="2 9" id="KW-0645">Protease</keyword>
<evidence type="ECO:0000256" key="9">
    <source>
        <dbReference type="RuleBase" id="RU000454"/>
    </source>
</evidence>
<dbReference type="PRINTS" id="PR00792">
    <property type="entry name" value="PEPSIN"/>
</dbReference>
<dbReference type="InterPro" id="IPR043640">
    <property type="entry name" value="AF4/FMR2_CHD"/>
</dbReference>
<feature type="active site" evidence="7">
    <location>
        <position position="1435"/>
    </location>
</feature>
<feature type="compositionally biased region" description="Basic and acidic residues" evidence="10">
    <location>
        <begin position="588"/>
        <end position="617"/>
    </location>
</feature>
<feature type="non-terminal residue" evidence="12">
    <location>
        <position position="1753"/>
    </location>
</feature>
<dbReference type="InterPro" id="IPR021109">
    <property type="entry name" value="Peptidase_aspartic_dom_sf"/>
</dbReference>
<dbReference type="InterPro" id="IPR033121">
    <property type="entry name" value="PEPTIDASE_A1"/>
</dbReference>
<feature type="region of interest" description="Disordered" evidence="10">
    <location>
        <begin position="1041"/>
        <end position="1092"/>
    </location>
</feature>
<feature type="domain" description="Peptidase A1" evidence="11">
    <location>
        <begin position="1417"/>
        <end position="1750"/>
    </location>
</feature>
<gene>
    <name evidence="12" type="ORF">G6Z75_0010250</name>
</gene>
<dbReference type="Pfam" id="PF18876">
    <property type="entry name" value="AFF4_CHD"/>
    <property type="match status" value="2"/>
</dbReference>
<feature type="compositionally biased region" description="Basic and acidic residues" evidence="10">
    <location>
        <begin position="942"/>
        <end position="952"/>
    </location>
</feature>
<feature type="non-terminal residue" evidence="12">
    <location>
        <position position="1"/>
    </location>
</feature>
<feature type="compositionally biased region" description="Acidic residues" evidence="10">
    <location>
        <begin position="481"/>
        <end position="491"/>
    </location>
</feature>
<feature type="compositionally biased region" description="Polar residues" evidence="10">
    <location>
        <begin position="333"/>
        <end position="345"/>
    </location>
</feature>